<organism evidence="18 19">
    <name type="scientific">Mobilisporobacter senegalensis</name>
    <dbReference type="NCBI Taxonomy" id="1329262"/>
    <lineage>
        <taxon>Bacteria</taxon>
        <taxon>Bacillati</taxon>
        <taxon>Bacillota</taxon>
        <taxon>Clostridia</taxon>
        <taxon>Lachnospirales</taxon>
        <taxon>Lachnospiraceae</taxon>
        <taxon>Mobilisporobacter</taxon>
    </lineage>
</organism>
<dbReference type="Gene3D" id="3.40.50.20">
    <property type="match status" value="1"/>
</dbReference>
<feature type="binding site" evidence="14">
    <location>
        <begin position="311"/>
        <end position="312"/>
    </location>
    <ligand>
        <name>ATP</name>
        <dbReference type="ChEBI" id="CHEBI:30616"/>
    </ligand>
</feature>
<feature type="binding site" evidence="15">
    <location>
        <position position="312"/>
    </location>
    <ligand>
        <name>Mg(2+)</name>
        <dbReference type="ChEBI" id="CHEBI:18420"/>
        <label>2</label>
    </ligand>
</feature>
<dbReference type="GO" id="GO:0005829">
    <property type="term" value="C:cytosol"/>
    <property type="evidence" value="ECO:0007669"/>
    <property type="project" value="TreeGrafter"/>
</dbReference>
<dbReference type="InterPro" id="IPR013815">
    <property type="entry name" value="ATP_grasp_subdomain_1"/>
</dbReference>
<dbReference type="GO" id="GO:0046872">
    <property type="term" value="F:metal ion binding"/>
    <property type="evidence" value="ECO:0007669"/>
    <property type="project" value="UniProtKB-KW"/>
</dbReference>
<dbReference type="RefSeq" id="WP_123609217.1">
    <property type="nucleotide sequence ID" value="NZ_RJVG01000004.1"/>
</dbReference>
<dbReference type="PROSITE" id="PS00844">
    <property type="entry name" value="DALA_DALA_LIGASE_2"/>
    <property type="match status" value="1"/>
</dbReference>
<dbReference type="InterPro" id="IPR011095">
    <property type="entry name" value="Dala_Dala_lig_C"/>
</dbReference>
<dbReference type="PROSITE" id="PS50975">
    <property type="entry name" value="ATP_GRASP"/>
    <property type="match status" value="1"/>
</dbReference>
<evidence type="ECO:0000259" key="17">
    <source>
        <dbReference type="PROSITE" id="PS50975"/>
    </source>
</evidence>
<keyword evidence="19" id="KW-1185">Reference proteome</keyword>
<comment type="subcellular location">
    <subcellularLocation>
        <location evidence="12">Cytoplasm</location>
    </subcellularLocation>
</comment>
<keyword evidence="6 16" id="KW-0067">ATP-binding</keyword>
<evidence type="ECO:0000256" key="10">
    <source>
        <dbReference type="ARBA" id="ARBA00023211"/>
    </source>
</evidence>
<dbReference type="InterPro" id="IPR016185">
    <property type="entry name" value="PreATP-grasp_dom_sf"/>
</dbReference>
<dbReference type="NCBIfam" id="NF002528">
    <property type="entry name" value="PRK01966.1-4"/>
    <property type="match status" value="1"/>
</dbReference>
<protein>
    <recommendedName>
        <fullName evidence="12">D-alanine--D-alanine ligase</fullName>
        <ecNumber evidence="12">6.3.2.4</ecNumber>
    </recommendedName>
    <alternativeName>
        <fullName evidence="12">D-Ala-D-Ala ligase</fullName>
    </alternativeName>
    <alternativeName>
        <fullName evidence="12">D-alanylalanine synthetase</fullName>
    </alternativeName>
</protein>
<feature type="binding site" evidence="14">
    <location>
        <begin position="189"/>
        <end position="190"/>
    </location>
    <ligand>
        <name>ATP</name>
        <dbReference type="ChEBI" id="CHEBI:30616"/>
    </ligand>
</feature>
<dbReference type="FunFam" id="3.30.470.20:FF:000008">
    <property type="entry name" value="D-alanine--D-alanine ligase"/>
    <property type="match status" value="1"/>
</dbReference>
<dbReference type="EC" id="6.3.2.4" evidence="12"/>
<evidence type="ECO:0000256" key="15">
    <source>
        <dbReference type="PIRSR" id="PIRSR039102-3"/>
    </source>
</evidence>
<feature type="binding site" evidence="15">
    <location>
        <position position="312"/>
    </location>
    <ligand>
        <name>Mg(2+)</name>
        <dbReference type="ChEBI" id="CHEBI:18420"/>
        <label>1</label>
    </ligand>
</feature>
<keyword evidence="11 12" id="KW-0961">Cell wall biogenesis/degradation</keyword>
<dbReference type="PANTHER" id="PTHR23132:SF25">
    <property type="entry name" value="D-ALANINE--D-ALANINE LIGASE A"/>
    <property type="match status" value="1"/>
</dbReference>
<dbReference type="Pfam" id="PF07478">
    <property type="entry name" value="Dala_Dala_lig_C"/>
    <property type="match status" value="1"/>
</dbReference>
<feature type="binding site" evidence="15">
    <location>
        <position position="314"/>
    </location>
    <ligand>
        <name>Mg(2+)</name>
        <dbReference type="ChEBI" id="CHEBI:18420"/>
        <label>2</label>
    </ligand>
</feature>
<reference evidence="18 19" key="1">
    <citation type="submission" date="2018-11" db="EMBL/GenBank/DDBJ databases">
        <title>Genomic Encyclopedia of Type Strains, Phase IV (KMG-IV): sequencing the most valuable type-strain genomes for metagenomic binning, comparative biology and taxonomic classification.</title>
        <authorList>
            <person name="Goeker M."/>
        </authorList>
    </citation>
    <scope>NUCLEOTIDE SEQUENCE [LARGE SCALE GENOMIC DNA]</scope>
    <source>
        <strain evidence="18 19">DSM 26537</strain>
    </source>
</reference>
<dbReference type="Gene3D" id="3.30.470.20">
    <property type="entry name" value="ATP-grasp fold, B domain"/>
    <property type="match status" value="1"/>
</dbReference>
<evidence type="ECO:0000256" key="9">
    <source>
        <dbReference type="ARBA" id="ARBA00022984"/>
    </source>
</evidence>
<evidence type="ECO:0000256" key="12">
    <source>
        <dbReference type="HAMAP-Rule" id="MF_00047"/>
    </source>
</evidence>
<evidence type="ECO:0000256" key="5">
    <source>
        <dbReference type="ARBA" id="ARBA00022741"/>
    </source>
</evidence>
<keyword evidence="5 14" id="KW-0547">Nucleotide-binding</keyword>
<feature type="active site" evidence="13">
    <location>
        <position position="323"/>
    </location>
</feature>
<dbReference type="SUPFAM" id="SSF52440">
    <property type="entry name" value="PreATP-grasp domain"/>
    <property type="match status" value="1"/>
</dbReference>
<comment type="cofactor">
    <cofactor evidence="15">
        <name>Mg(2+)</name>
        <dbReference type="ChEBI" id="CHEBI:18420"/>
    </cofactor>
    <cofactor evidence="15">
        <name>Mn(2+)</name>
        <dbReference type="ChEBI" id="CHEBI:29035"/>
    </cofactor>
    <text evidence="15">Binds 2 magnesium or manganese ions per subunit.</text>
</comment>
<dbReference type="AlphaFoldDB" id="A0A3N1XRE9"/>
<dbReference type="GO" id="GO:0005524">
    <property type="term" value="F:ATP binding"/>
    <property type="evidence" value="ECO:0007669"/>
    <property type="project" value="UniProtKB-UniRule"/>
</dbReference>
<evidence type="ECO:0000256" key="7">
    <source>
        <dbReference type="ARBA" id="ARBA00022842"/>
    </source>
</evidence>
<feature type="binding site" evidence="14">
    <location>
        <begin position="181"/>
        <end position="183"/>
    </location>
    <ligand>
        <name>ATP</name>
        <dbReference type="ChEBI" id="CHEBI:30616"/>
    </ligand>
</feature>
<dbReference type="GO" id="GO:0008360">
    <property type="term" value="P:regulation of cell shape"/>
    <property type="evidence" value="ECO:0007669"/>
    <property type="project" value="UniProtKB-KW"/>
</dbReference>
<feature type="binding site" evidence="14">
    <location>
        <begin position="219"/>
        <end position="226"/>
    </location>
    <ligand>
        <name>ATP</name>
        <dbReference type="ChEBI" id="CHEBI:30616"/>
    </ligand>
</feature>
<evidence type="ECO:0000313" key="19">
    <source>
        <dbReference type="Proteomes" id="UP000273083"/>
    </source>
</evidence>
<comment type="pathway">
    <text evidence="12">Cell wall biogenesis; peptidoglycan biosynthesis.</text>
</comment>
<evidence type="ECO:0000256" key="14">
    <source>
        <dbReference type="PIRSR" id="PIRSR039102-2"/>
    </source>
</evidence>
<dbReference type="GO" id="GO:0008716">
    <property type="term" value="F:D-alanine-D-alanine ligase activity"/>
    <property type="evidence" value="ECO:0007669"/>
    <property type="project" value="UniProtKB-UniRule"/>
</dbReference>
<evidence type="ECO:0000256" key="2">
    <source>
        <dbReference type="ARBA" id="ARBA00010871"/>
    </source>
</evidence>
<dbReference type="InterPro" id="IPR000291">
    <property type="entry name" value="D-Ala_lig_Van_CS"/>
</dbReference>
<dbReference type="PIRSF" id="PIRSF039102">
    <property type="entry name" value="Ddl/VanB"/>
    <property type="match status" value="1"/>
</dbReference>
<dbReference type="PANTHER" id="PTHR23132">
    <property type="entry name" value="D-ALANINE--D-ALANINE LIGASE"/>
    <property type="match status" value="1"/>
</dbReference>
<evidence type="ECO:0000256" key="11">
    <source>
        <dbReference type="ARBA" id="ARBA00023316"/>
    </source>
</evidence>
<keyword evidence="9 12" id="KW-0573">Peptidoglycan synthesis</keyword>
<feature type="binding site" evidence="14">
    <location>
        <position position="140"/>
    </location>
    <ligand>
        <name>ATP</name>
        <dbReference type="ChEBI" id="CHEBI:30616"/>
    </ligand>
</feature>
<dbReference type="UniPathway" id="UPA00219"/>
<sequence length="349" mass="38628">MEKKKVAIIFGGCSSEYEVSLQSAYSVITNINNEKYETVLIGITRQGNWFHYYGDVNKIATDRWYEDALLCIPAAISPSRDIHGILEFNGEDIKTTKIDIAFPVLHGKNGEDGTVQGLLELAGIPLVGCNALASALCMDKDRAHKLVALAGVKTPMAVVFDSVPSEKEIMDQTKHLQYPLFVKPVKAGSSFGITKVYGKEQLTEAVKNAFLYDDQVIIEENIDGFEVGCAVLGNGELTIGEVDEIELADGFFDYVEKYNLKTSKIHMPARIDKRLKEKVKKTAIIIYRALGCRGFARVDMFLAPNGEIVFNEVNTIPGFTSHSRYPNMMKGIGLEFGDILDKLIQLGLE</sequence>
<dbReference type="Proteomes" id="UP000273083">
    <property type="component" value="Unassembled WGS sequence"/>
</dbReference>
<proteinExistence type="inferred from homology"/>
<dbReference type="InterPro" id="IPR011127">
    <property type="entry name" value="Dala_Dala_lig_N"/>
</dbReference>
<feature type="binding site" evidence="15">
    <location>
        <position position="299"/>
    </location>
    <ligand>
        <name>Mg(2+)</name>
        <dbReference type="ChEBI" id="CHEBI:18420"/>
        <label>1</label>
    </ligand>
</feature>
<evidence type="ECO:0000313" key="18">
    <source>
        <dbReference type="EMBL" id="ROR28721.1"/>
    </source>
</evidence>
<evidence type="ECO:0000256" key="1">
    <source>
        <dbReference type="ARBA" id="ARBA00001936"/>
    </source>
</evidence>
<dbReference type="NCBIfam" id="NF002378">
    <property type="entry name" value="PRK01372.1"/>
    <property type="match status" value="1"/>
</dbReference>
<dbReference type="InterPro" id="IPR011761">
    <property type="entry name" value="ATP-grasp"/>
</dbReference>
<feature type="active site" evidence="13">
    <location>
        <position position="189"/>
    </location>
</feature>
<evidence type="ECO:0000256" key="3">
    <source>
        <dbReference type="ARBA" id="ARBA00022598"/>
    </source>
</evidence>
<comment type="catalytic activity">
    <reaction evidence="12">
        <text>2 D-alanine + ATP = D-alanyl-D-alanine + ADP + phosphate + H(+)</text>
        <dbReference type="Rhea" id="RHEA:11224"/>
        <dbReference type="ChEBI" id="CHEBI:15378"/>
        <dbReference type="ChEBI" id="CHEBI:30616"/>
        <dbReference type="ChEBI" id="CHEBI:43474"/>
        <dbReference type="ChEBI" id="CHEBI:57416"/>
        <dbReference type="ChEBI" id="CHEBI:57822"/>
        <dbReference type="ChEBI" id="CHEBI:456216"/>
        <dbReference type="EC" id="6.3.2.4"/>
    </reaction>
</comment>
<dbReference type="GO" id="GO:0071555">
    <property type="term" value="P:cell wall organization"/>
    <property type="evidence" value="ECO:0007669"/>
    <property type="project" value="UniProtKB-KW"/>
</dbReference>
<comment type="similarity">
    <text evidence="2 12">Belongs to the D-alanine--D-alanine ligase family.</text>
</comment>
<keyword evidence="4 15" id="KW-0479">Metal-binding</keyword>
<dbReference type="EMBL" id="RJVG01000004">
    <property type="protein sequence ID" value="ROR28721.1"/>
    <property type="molecule type" value="Genomic_DNA"/>
</dbReference>
<dbReference type="Gene3D" id="3.30.1490.20">
    <property type="entry name" value="ATP-grasp fold, A domain"/>
    <property type="match status" value="1"/>
</dbReference>
<dbReference type="GO" id="GO:0009252">
    <property type="term" value="P:peptidoglycan biosynthetic process"/>
    <property type="evidence" value="ECO:0007669"/>
    <property type="project" value="UniProtKB-UniRule"/>
</dbReference>
<dbReference type="OrthoDB" id="9813261at2"/>
<comment type="cofactor">
    <cofactor evidence="1">
        <name>Mn(2+)</name>
        <dbReference type="ChEBI" id="CHEBI:29035"/>
    </cofactor>
</comment>
<keyword evidence="7 15" id="KW-0460">Magnesium</keyword>
<evidence type="ECO:0000256" key="16">
    <source>
        <dbReference type="PROSITE-ProRule" id="PRU00409"/>
    </source>
</evidence>
<dbReference type="PROSITE" id="PS00843">
    <property type="entry name" value="DALA_DALA_LIGASE_1"/>
    <property type="match status" value="1"/>
</dbReference>
<accession>A0A3N1XRE9</accession>
<name>A0A3N1XRE9_9FIRM</name>
<gene>
    <name evidence="12" type="primary">ddl</name>
    <name evidence="18" type="ORF">EDD66_104310</name>
</gene>
<keyword evidence="3 12" id="KW-0436">Ligase</keyword>
<keyword evidence="10 15" id="KW-0464">Manganese</keyword>
<evidence type="ECO:0000256" key="8">
    <source>
        <dbReference type="ARBA" id="ARBA00022960"/>
    </source>
</evidence>
<evidence type="ECO:0000256" key="6">
    <source>
        <dbReference type="ARBA" id="ARBA00022840"/>
    </source>
</evidence>
<evidence type="ECO:0000256" key="4">
    <source>
        <dbReference type="ARBA" id="ARBA00022723"/>
    </source>
</evidence>
<comment type="caution">
    <text evidence="18">The sequence shown here is derived from an EMBL/GenBank/DDBJ whole genome shotgun (WGS) entry which is preliminary data.</text>
</comment>
<dbReference type="NCBIfam" id="TIGR01205">
    <property type="entry name" value="D_ala_D_alaTIGR"/>
    <property type="match status" value="1"/>
</dbReference>
<dbReference type="InterPro" id="IPR005905">
    <property type="entry name" value="D_ala_D_ala"/>
</dbReference>
<feature type="active site" evidence="13">
    <location>
        <position position="16"/>
    </location>
</feature>
<feature type="domain" description="ATP-grasp" evidence="17">
    <location>
        <begin position="144"/>
        <end position="345"/>
    </location>
</feature>
<keyword evidence="12" id="KW-0963">Cytoplasm</keyword>
<dbReference type="NCBIfam" id="NF000091">
    <property type="entry name" value="D_ala_D_ser_VanG"/>
    <property type="match status" value="1"/>
</dbReference>
<comment type="function">
    <text evidence="12">Cell wall formation.</text>
</comment>
<keyword evidence="8 12" id="KW-0133">Cell shape</keyword>
<dbReference type="Pfam" id="PF01820">
    <property type="entry name" value="Dala_Dala_lig_N"/>
    <property type="match status" value="1"/>
</dbReference>
<dbReference type="HAMAP" id="MF_00047">
    <property type="entry name" value="Dala_Dala_lig"/>
    <property type="match status" value="1"/>
</dbReference>
<evidence type="ECO:0000256" key="13">
    <source>
        <dbReference type="PIRSR" id="PIRSR039102-1"/>
    </source>
</evidence>
<dbReference type="SUPFAM" id="SSF56059">
    <property type="entry name" value="Glutathione synthetase ATP-binding domain-like"/>
    <property type="match status" value="1"/>
</dbReference>